<proteinExistence type="predicted"/>
<accession>A0ABQ3GEE4</accession>
<reference evidence="2" key="1">
    <citation type="journal article" date="2019" name="Int. J. Syst. Evol. Microbiol.">
        <title>The Global Catalogue of Microorganisms (GCM) 10K type strain sequencing project: providing services to taxonomists for standard genome sequencing and annotation.</title>
        <authorList>
            <consortium name="The Broad Institute Genomics Platform"/>
            <consortium name="The Broad Institute Genome Sequencing Center for Infectious Disease"/>
            <person name="Wu L."/>
            <person name="Ma J."/>
        </authorList>
    </citation>
    <scope>NUCLEOTIDE SEQUENCE [LARGE SCALE GENOMIC DNA]</scope>
    <source>
        <strain evidence="2">KCTC 23314</strain>
    </source>
</reference>
<protein>
    <submittedName>
        <fullName evidence="1">Uncharacterized protein</fullName>
    </submittedName>
</protein>
<comment type="caution">
    <text evidence="1">The sequence shown here is derived from an EMBL/GenBank/DDBJ whole genome shotgun (WGS) entry which is preliminary data.</text>
</comment>
<organism evidence="1 2">
    <name type="scientific">Pseudorhodoferax aquiterrae</name>
    <dbReference type="NCBI Taxonomy" id="747304"/>
    <lineage>
        <taxon>Bacteria</taxon>
        <taxon>Pseudomonadati</taxon>
        <taxon>Pseudomonadota</taxon>
        <taxon>Betaproteobacteria</taxon>
        <taxon>Burkholderiales</taxon>
        <taxon>Comamonadaceae</taxon>
    </lineage>
</organism>
<dbReference type="Proteomes" id="UP000626210">
    <property type="component" value="Unassembled WGS sequence"/>
</dbReference>
<sequence>MSFVRSQELPAYSTDRTAARTAEGLPIWTGAEPVPAIGDDVHIRVNGIGNAKVVGYGIQEDYLGVMVYPLDPPQWWIDQNGQPSPDKPALAFGAEIRCITKGA</sequence>
<evidence type="ECO:0000313" key="2">
    <source>
        <dbReference type="Proteomes" id="UP000626210"/>
    </source>
</evidence>
<evidence type="ECO:0000313" key="1">
    <source>
        <dbReference type="EMBL" id="GHD03415.1"/>
    </source>
</evidence>
<dbReference type="EMBL" id="BMYK01000044">
    <property type="protein sequence ID" value="GHD03415.1"/>
    <property type="molecule type" value="Genomic_DNA"/>
</dbReference>
<keyword evidence="2" id="KW-1185">Reference proteome</keyword>
<name>A0ABQ3GEE4_9BURK</name>
<gene>
    <name evidence="1" type="ORF">GCM10007320_63440</name>
</gene>